<dbReference type="SMART" id="SM00934">
    <property type="entry name" value="OMPdecase"/>
    <property type="match status" value="1"/>
</dbReference>
<gene>
    <name evidence="9" type="ORF">JOE57_000175</name>
</gene>
<dbReference type="SUPFAM" id="SSF51366">
    <property type="entry name" value="Ribulose-phoshate binding barrel"/>
    <property type="match status" value="1"/>
</dbReference>
<comment type="similarity">
    <text evidence="2">Belongs to the OMP decarboxylase family. Type 2 subfamily.</text>
</comment>
<accession>A0ABS2RH43</accession>
<evidence type="ECO:0000313" key="10">
    <source>
        <dbReference type="Proteomes" id="UP000704762"/>
    </source>
</evidence>
<dbReference type="Pfam" id="PF00215">
    <property type="entry name" value="OMPdecase"/>
    <property type="match status" value="1"/>
</dbReference>
<keyword evidence="3" id="KW-0210">Decarboxylase</keyword>
<reference evidence="9 10" key="1">
    <citation type="submission" date="2021-01" db="EMBL/GenBank/DDBJ databases">
        <title>Sequencing the genomes of 1000 actinobacteria strains.</title>
        <authorList>
            <person name="Klenk H.-P."/>
        </authorList>
    </citation>
    <scope>NUCLEOTIDE SEQUENCE [LARGE SCALE GENOMIC DNA]</scope>
    <source>
        <strain evidence="9 10">DSM 18662</strain>
    </source>
</reference>
<evidence type="ECO:0000256" key="6">
    <source>
        <dbReference type="ARBA" id="ARBA00049157"/>
    </source>
</evidence>
<evidence type="ECO:0000256" key="7">
    <source>
        <dbReference type="NCBIfam" id="TIGR02127"/>
    </source>
</evidence>
<dbReference type="PANTHER" id="PTHR43375">
    <property type="entry name" value="OROTIDINE 5'-PHOSPHATE DECARBOXYLASE"/>
    <property type="match status" value="1"/>
</dbReference>
<sequence>MTVATSTGTPYGQRLGETVRARGALCVGIDPHPALLDRWDLPRDVSGLERCARGLVEALGETVAVFKPQSAFFEAYGSAGIAVLERVLADCRAYGALSLLDVKRGDIGSTMDAYAAAYLADGSPLAADAITLSPYLGFGSLRGAIDLAVSNGRGVYVLALTSNPEGPQFQYAVTAEGRTVAQTIIDEASALNAASGLPIGPVGLVVGATIGRNSFDFSRLGGSILAPGLGAQGAGPEDLADVFADATTLVLPSASREIISAGPDPEALRQVAAGWLARIGPILSVG</sequence>
<dbReference type="RefSeq" id="WP_204915973.1">
    <property type="nucleotide sequence ID" value="NZ_BAAAQP010000003.1"/>
</dbReference>
<name>A0ABS2RH43_9ACTN</name>
<evidence type="ECO:0000256" key="1">
    <source>
        <dbReference type="ARBA" id="ARBA00004861"/>
    </source>
</evidence>
<dbReference type="EC" id="4.1.1.23" evidence="7"/>
<dbReference type="InterPro" id="IPR011060">
    <property type="entry name" value="RibuloseP-bd_barrel"/>
</dbReference>
<dbReference type="InterPro" id="IPR011995">
    <property type="entry name" value="OMPdecase_type-2"/>
</dbReference>
<dbReference type="CDD" id="cd04725">
    <property type="entry name" value="OMP_decarboxylase_like"/>
    <property type="match status" value="1"/>
</dbReference>
<comment type="caution">
    <text evidence="9">The sequence shown here is derived from an EMBL/GenBank/DDBJ whole genome shotgun (WGS) entry which is preliminary data.</text>
</comment>
<keyword evidence="5 9" id="KW-0456">Lyase</keyword>
<comment type="catalytic activity">
    <reaction evidence="6">
        <text>orotidine 5'-phosphate + H(+) = UMP + CO2</text>
        <dbReference type="Rhea" id="RHEA:11596"/>
        <dbReference type="ChEBI" id="CHEBI:15378"/>
        <dbReference type="ChEBI" id="CHEBI:16526"/>
        <dbReference type="ChEBI" id="CHEBI:57538"/>
        <dbReference type="ChEBI" id="CHEBI:57865"/>
        <dbReference type="EC" id="4.1.1.23"/>
    </reaction>
</comment>
<dbReference type="InterPro" id="IPR001754">
    <property type="entry name" value="OMPdeCOase_dom"/>
</dbReference>
<organism evidence="9 10">
    <name type="scientific">Microlunatus panaciterrae</name>
    <dbReference type="NCBI Taxonomy" id="400768"/>
    <lineage>
        <taxon>Bacteria</taxon>
        <taxon>Bacillati</taxon>
        <taxon>Actinomycetota</taxon>
        <taxon>Actinomycetes</taxon>
        <taxon>Propionibacteriales</taxon>
        <taxon>Propionibacteriaceae</taxon>
        <taxon>Microlunatus</taxon>
    </lineage>
</organism>
<evidence type="ECO:0000256" key="2">
    <source>
        <dbReference type="ARBA" id="ARBA00008847"/>
    </source>
</evidence>
<dbReference type="Gene3D" id="3.20.20.70">
    <property type="entry name" value="Aldolase class I"/>
    <property type="match status" value="1"/>
</dbReference>
<evidence type="ECO:0000256" key="3">
    <source>
        <dbReference type="ARBA" id="ARBA00022793"/>
    </source>
</evidence>
<comment type="pathway">
    <text evidence="1">Pyrimidine metabolism; UMP biosynthesis via de novo pathway; UMP from orotate: step 2/2.</text>
</comment>
<dbReference type="EMBL" id="JAFBCF010000001">
    <property type="protein sequence ID" value="MBM7797254.1"/>
    <property type="molecule type" value="Genomic_DNA"/>
</dbReference>
<protein>
    <recommendedName>
        <fullName evidence="7">Orotidine-5'-phosphate decarboxylase</fullName>
        <ecNumber evidence="7">4.1.1.23</ecNumber>
    </recommendedName>
</protein>
<feature type="domain" description="Orotidine 5'-phosphate decarboxylase" evidence="8">
    <location>
        <begin position="24"/>
        <end position="271"/>
    </location>
</feature>
<evidence type="ECO:0000256" key="5">
    <source>
        <dbReference type="ARBA" id="ARBA00023239"/>
    </source>
</evidence>
<keyword evidence="4" id="KW-0665">Pyrimidine biosynthesis</keyword>
<dbReference type="InterPro" id="IPR013785">
    <property type="entry name" value="Aldolase_TIM"/>
</dbReference>
<evidence type="ECO:0000256" key="4">
    <source>
        <dbReference type="ARBA" id="ARBA00022975"/>
    </source>
</evidence>
<evidence type="ECO:0000313" key="9">
    <source>
        <dbReference type="EMBL" id="MBM7797254.1"/>
    </source>
</evidence>
<dbReference type="GO" id="GO:0004590">
    <property type="term" value="F:orotidine-5'-phosphate decarboxylase activity"/>
    <property type="evidence" value="ECO:0007669"/>
    <property type="project" value="UniProtKB-EC"/>
</dbReference>
<dbReference type="PANTHER" id="PTHR43375:SF1">
    <property type="entry name" value="OROTIDINE 5'-PHOSPHATE DECARBOXYLASE"/>
    <property type="match status" value="1"/>
</dbReference>
<dbReference type="Proteomes" id="UP000704762">
    <property type="component" value="Unassembled WGS sequence"/>
</dbReference>
<keyword evidence="10" id="KW-1185">Reference proteome</keyword>
<dbReference type="NCBIfam" id="TIGR02127">
    <property type="entry name" value="pyrF_sub2"/>
    <property type="match status" value="1"/>
</dbReference>
<proteinExistence type="inferred from homology"/>
<evidence type="ECO:0000259" key="8">
    <source>
        <dbReference type="SMART" id="SM00934"/>
    </source>
</evidence>